<evidence type="ECO:0000313" key="2">
    <source>
        <dbReference type="Proteomes" id="UP000294597"/>
    </source>
</evidence>
<reference evidence="1 2" key="1">
    <citation type="submission" date="2019-03" db="EMBL/GenBank/DDBJ databases">
        <title>Flavobacterium TSA-D2 sp. nov., isolated from arctic soil.</title>
        <authorList>
            <person name="Chaudhary D.K."/>
        </authorList>
    </citation>
    <scope>NUCLEOTIDE SEQUENCE [LARGE SCALE GENOMIC DNA]</scope>
    <source>
        <strain evidence="1 2">TSA-D2</strain>
    </source>
</reference>
<dbReference type="Proteomes" id="UP000294597">
    <property type="component" value="Unassembled WGS sequence"/>
</dbReference>
<organism evidence="1 2">
    <name type="scientific">Flavobacterium hiemivividum</name>
    <dbReference type="NCBI Taxonomy" id="2541734"/>
    <lineage>
        <taxon>Bacteria</taxon>
        <taxon>Pseudomonadati</taxon>
        <taxon>Bacteroidota</taxon>
        <taxon>Flavobacteriia</taxon>
        <taxon>Flavobacteriales</taxon>
        <taxon>Flavobacteriaceae</taxon>
        <taxon>Flavobacterium</taxon>
    </lineage>
</organism>
<comment type="caution">
    <text evidence="1">The sequence shown here is derived from an EMBL/GenBank/DDBJ whole genome shotgun (WGS) entry which is preliminary data.</text>
</comment>
<dbReference type="PROSITE" id="PS51257">
    <property type="entry name" value="PROKAR_LIPOPROTEIN"/>
    <property type="match status" value="1"/>
</dbReference>
<protein>
    <submittedName>
        <fullName evidence="1">Uncharacterized protein</fullName>
    </submittedName>
</protein>
<accession>A0A4V2Z0W4</accession>
<keyword evidence="2" id="KW-1185">Reference proteome</keyword>
<evidence type="ECO:0000313" key="1">
    <source>
        <dbReference type="EMBL" id="TDE02638.1"/>
    </source>
</evidence>
<dbReference type="AlphaFoldDB" id="A0A4V2Z0W4"/>
<proteinExistence type="predicted"/>
<sequence>MKRIILLLSLIVLIGCKSKKVDQPIETKPEEAKFMKLAITGVDAGQKAKAYDLGKRILMTCNTSKFKPFNESEATRSVINNITLEKLSKTCAKFRRFYGPFKDLKLTEIYKDNETRTTIFRYKALYTKPVANKELRVYMNDQNQVSAIKSMDWSDTFERKLFTNTDTDTDK</sequence>
<gene>
    <name evidence="1" type="ORF">E0F98_12570</name>
</gene>
<dbReference type="RefSeq" id="WP_132111997.1">
    <property type="nucleotide sequence ID" value="NZ_SMFO01000010.1"/>
</dbReference>
<name>A0A4V2Z0W4_9FLAO</name>
<dbReference type="EMBL" id="SMFO01000010">
    <property type="protein sequence ID" value="TDE02638.1"/>
    <property type="molecule type" value="Genomic_DNA"/>
</dbReference>